<reference evidence="3 4" key="1">
    <citation type="submission" date="2017-07" db="EMBL/GenBank/DDBJ databases">
        <title>Genome sequencing and assembly of Paenibacillus rigui.</title>
        <authorList>
            <person name="Mayilraj S."/>
        </authorList>
    </citation>
    <scope>NUCLEOTIDE SEQUENCE [LARGE SCALE GENOMIC DNA]</scope>
    <source>
        <strain evidence="3 4">JCM 16352</strain>
    </source>
</reference>
<dbReference type="OrthoDB" id="9806565at2"/>
<comment type="caution">
    <text evidence="3">The sequence shown here is derived from an EMBL/GenBank/DDBJ whole genome shotgun (WGS) entry which is preliminary data.</text>
</comment>
<dbReference type="Pfam" id="PF01494">
    <property type="entry name" value="FAD_binding_3"/>
    <property type="match status" value="1"/>
</dbReference>
<dbReference type="PANTHER" id="PTHR43476:SF5">
    <property type="entry name" value="FAD-DEPENDENT MONOOXYGENASE"/>
    <property type="match status" value="1"/>
</dbReference>
<sequence length="407" mass="45410">MSNQRLETDVCIVGGGPAGVILGVLLAQAGVRVLVLESHENFDREYRGEVLQPRFTQLMDQLGLRSYLESFPSSKIRRGSLYYRNKRLGEFSFANLAPDIPYALWMPQPILLQALYDKGRELPAFEMKFHATVKKLLREGAAVTGVEAEGAGGERFEVHAKVTVGADGRFSAVRRLGEFQMEYEHHAGDLVWFTIPRPDGWDDEVRLKVSDGHGFILLPKYPNHLQVGVAVPPGEWKEIRQQGIEPFRQELMAANEAFRGFAESLTDFKPFVLLQATDFYVSRWAQDGCLLVGDAAHCASPVGAVGVSLSVTTAVVAADVIFEALQDHDVSAERLSRVQQLRDKEIRSVHKVQERAAKMMFSSSPFIKTVAPLILSLAAKTRLLSLIQRNMLLLSEPVNVHERFVIK</sequence>
<dbReference type="GO" id="GO:0016491">
    <property type="term" value="F:oxidoreductase activity"/>
    <property type="evidence" value="ECO:0007669"/>
    <property type="project" value="UniProtKB-KW"/>
</dbReference>
<dbReference type="InterPro" id="IPR036188">
    <property type="entry name" value="FAD/NAD-bd_sf"/>
</dbReference>
<evidence type="ECO:0000313" key="3">
    <source>
        <dbReference type="EMBL" id="OXM85269.1"/>
    </source>
</evidence>
<name>A0A229UQV3_9BACL</name>
<proteinExistence type="predicted"/>
<keyword evidence="4" id="KW-1185">Reference proteome</keyword>
<dbReference type="Proteomes" id="UP000215509">
    <property type="component" value="Unassembled WGS sequence"/>
</dbReference>
<dbReference type="AlphaFoldDB" id="A0A229UQV3"/>
<dbReference type="InterPro" id="IPR002938">
    <property type="entry name" value="FAD-bd"/>
</dbReference>
<organism evidence="3 4">
    <name type="scientific">Paenibacillus rigui</name>
    <dbReference type="NCBI Taxonomy" id="554312"/>
    <lineage>
        <taxon>Bacteria</taxon>
        <taxon>Bacillati</taxon>
        <taxon>Bacillota</taxon>
        <taxon>Bacilli</taxon>
        <taxon>Bacillales</taxon>
        <taxon>Paenibacillaceae</taxon>
        <taxon>Paenibacillus</taxon>
    </lineage>
</organism>
<dbReference type="Gene3D" id="3.50.50.60">
    <property type="entry name" value="FAD/NAD(P)-binding domain"/>
    <property type="match status" value="1"/>
</dbReference>
<dbReference type="SUPFAM" id="SSF51905">
    <property type="entry name" value="FAD/NAD(P)-binding domain"/>
    <property type="match status" value="1"/>
</dbReference>
<evidence type="ECO:0000313" key="4">
    <source>
        <dbReference type="Proteomes" id="UP000215509"/>
    </source>
</evidence>
<evidence type="ECO:0000259" key="2">
    <source>
        <dbReference type="Pfam" id="PF01494"/>
    </source>
</evidence>
<dbReference type="GO" id="GO:0071949">
    <property type="term" value="F:FAD binding"/>
    <property type="evidence" value="ECO:0007669"/>
    <property type="project" value="InterPro"/>
</dbReference>
<gene>
    <name evidence="3" type="ORF">CF651_16890</name>
</gene>
<dbReference type="InterPro" id="IPR050631">
    <property type="entry name" value="PheA/TfdB_FAD_monoxygenase"/>
</dbReference>
<keyword evidence="1" id="KW-0560">Oxidoreductase</keyword>
<dbReference type="PANTHER" id="PTHR43476">
    <property type="entry name" value="3-(3-HYDROXY-PHENYL)PROPIONATE/3-HYDROXYCINNAMIC ACID HYDROXYLASE"/>
    <property type="match status" value="1"/>
</dbReference>
<feature type="domain" description="FAD-binding" evidence="2">
    <location>
        <begin position="7"/>
        <end position="328"/>
    </location>
</feature>
<dbReference type="EMBL" id="NMQW01000023">
    <property type="protein sequence ID" value="OXM85269.1"/>
    <property type="molecule type" value="Genomic_DNA"/>
</dbReference>
<protein>
    <recommendedName>
        <fullName evidence="2">FAD-binding domain-containing protein</fullName>
    </recommendedName>
</protein>
<evidence type="ECO:0000256" key="1">
    <source>
        <dbReference type="ARBA" id="ARBA00023002"/>
    </source>
</evidence>
<dbReference type="RefSeq" id="WP_094016033.1">
    <property type="nucleotide sequence ID" value="NZ_NMQW01000023.1"/>
</dbReference>
<dbReference type="PRINTS" id="PR00420">
    <property type="entry name" value="RNGMNOXGNASE"/>
</dbReference>
<accession>A0A229UQV3</accession>